<organism evidence="1 2">
    <name type="scientific">Amycolatopsis cihanbeyliensis</name>
    <dbReference type="NCBI Taxonomy" id="1128664"/>
    <lineage>
        <taxon>Bacteria</taxon>
        <taxon>Bacillati</taxon>
        <taxon>Actinomycetota</taxon>
        <taxon>Actinomycetes</taxon>
        <taxon>Pseudonocardiales</taxon>
        <taxon>Pseudonocardiaceae</taxon>
        <taxon>Amycolatopsis</taxon>
    </lineage>
</organism>
<gene>
    <name evidence="1" type="ORF">FB471_5002</name>
</gene>
<accession>A0A542DQ43</accession>
<keyword evidence="2" id="KW-1185">Reference proteome</keyword>
<dbReference type="EMBL" id="VFML01000001">
    <property type="protein sequence ID" value="TQJ05176.1"/>
    <property type="molecule type" value="Genomic_DNA"/>
</dbReference>
<comment type="caution">
    <text evidence="1">The sequence shown here is derived from an EMBL/GenBank/DDBJ whole genome shotgun (WGS) entry which is preliminary data.</text>
</comment>
<proteinExistence type="predicted"/>
<evidence type="ECO:0000313" key="2">
    <source>
        <dbReference type="Proteomes" id="UP000320876"/>
    </source>
</evidence>
<sequence length="65" mass="6780">MSGMVSILVLVGACLVAVAAGFWLGLLFTGQASGGGHRFHDPAVSVRATIARATADEHVCPEWRD</sequence>
<evidence type="ECO:0000313" key="1">
    <source>
        <dbReference type="EMBL" id="TQJ05176.1"/>
    </source>
</evidence>
<reference evidence="1 2" key="1">
    <citation type="submission" date="2019-06" db="EMBL/GenBank/DDBJ databases">
        <title>Sequencing the genomes of 1000 actinobacteria strains.</title>
        <authorList>
            <person name="Klenk H.-P."/>
        </authorList>
    </citation>
    <scope>NUCLEOTIDE SEQUENCE [LARGE SCALE GENOMIC DNA]</scope>
    <source>
        <strain evidence="1 2">DSM 45679</strain>
    </source>
</reference>
<protein>
    <submittedName>
        <fullName evidence="1">Uncharacterized protein</fullName>
    </submittedName>
</protein>
<name>A0A542DQ43_AMYCI</name>
<dbReference type="AlphaFoldDB" id="A0A542DQ43"/>
<dbReference type="Proteomes" id="UP000320876">
    <property type="component" value="Unassembled WGS sequence"/>
</dbReference>